<organism evidence="10 11">
    <name type="scientific">Vibrio rumoiensis 1S-45</name>
    <dbReference type="NCBI Taxonomy" id="1188252"/>
    <lineage>
        <taxon>Bacteria</taxon>
        <taxon>Pseudomonadati</taxon>
        <taxon>Pseudomonadota</taxon>
        <taxon>Gammaproteobacteria</taxon>
        <taxon>Vibrionales</taxon>
        <taxon>Vibrionaceae</taxon>
        <taxon>Vibrio</taxon>
    </lineage>
</organism>
<dbReference type="InterPro" id="IPR010971">
    <property type="entry name" value="UbiH/COQ6"/>
</dbReference>
<dbReference type="NCBIfam" id="NF006460">
    <property type="entry name" value="PRK08849.1"/>
    <property type="match status" value="1"/>
</dbReference>
<dbReference type="FunFam" id="3.50.50.60:FF:000021">
    <property type="entry name" value="Ubiquinone biosynthesis monooxygenase COQ6"/>
    <property type="match status" value="1"/>
</dbReference>
<keyword evidence="5" id="KW-0274">FAD</keyword>
<dbReference type="GO" id="GO:0006744">
    <property type="term" value="P:ubiquinone biosynthetic process"/>
    <property type="evidence" value="ECO:0007669"/>
    <property type="project" value="UniProtKB-UniPathway"/>
</dbReference>
<keyword evidence="6" id="KW-0560">Oxidoreductase</keyword>
<dbReference type="GO" id="GO:0110142">
    <property type="term" value="C:ubiquinone biosynthesis complex"/>
    <property type="evidence" value="ECO:0007669"/>
    <property type="project" value="UniProtKB-ARBA"/>
</dbReference>
<dbReference type="PRINTS" id="PR00420">
    <property type="entry name" value="RNGMNOXGNASE"/>
</dbReference>
<dbReference type="InterPro" id="IPR051205">
    <property type="entry name" value="UbiH/COQ6_monooxygenase"/>
</dbReference>
<gene>
    <name evidence="10" type="primary">ubiF</name>
    <name evidence="10" type="ORF">A1QC_06840</name>
</gene>
<dbReference type="SUPFAM" id="SSF51905">
    <property type="entry name" value="FAD/NAD(P)-binding domain"/>
    <property type="match status" value="1"/>
</dbReference>
<evidence type="ECO:0000313" key="11">
    <source>
        <dbReference type="Proteomes" id="UP000094070"/>
    </source>
</evidence>
<comment type="subunit">
    <text evidence="8">Component of the Ubi complex metabolon, which regroups five ubiquinone biosynthesis proteins (UbiE, UbiF, UbiG, UbiH and UbiI) and two accessory factors (UbiK and the lipid-binding protein UbiJ).</text>
</comment>
<name>A0A1E5E392_9VIBR</name>
<comment type="caution">
    <text evidence="10">The sequence shown here is derived from an EMBL/GenBank/DDBJ whole genome shotgun (WGS) entry which is preliminary data.</text>
</comment>
<dbReference type="GO" id="GO:0071949">
    <property type="term" value="F:FAD binding"/>
    <property type="evidence" value="ECO:0007669"/>
    <property type="project" value="InterPro"/>
</dbReference>
<dbReference type="Gene3D" id="3.50.50.60">
    <property type="entry name" value="FAD/NAD(P)-binding domain"/>
    <property type="match status" value="2"/>
</dbReference>
<dbReference type="GO" id="GO:0008682">
    <property type="term" value="F:3-demethoxyubiquinol 3-hydroxylase activity"/>
    <property type="evidence" value="ECO:0007669"/>
    <property type="project" value="TreeGrafter"/>
</dbReference>
<reference evidence="10 11" key="1">
    <citation type="journal article" date="2012" name="Science">
        <title>Ecological populations of bacteria act as socially cohesive units of antibiotic production and resistance.</title>
        <authorList>
            <person name="Cordero O.X."/>
            <person name="Wildschutte H."/>
            <person name="Kirkup B."/>
            <person name="Proehl S."/>
            <person name="Ngo L."/>
            <person name="Hussain F."/>
            <person name="Le Roux F."/>
            <person name="Mincer T."/>
            <person name="Polz M.F."/>
        </authorList>
    </citation>
    <scope>NUCLEOTIDE SEQUENCE [LARGE SCALE GENOMIC DNA]</scope>
    <source>
        <strain evidence="10 11">1S-45</strain>
    </source>
</reference>
<evidence type="ECO:0000256" key="3">
    <source>
        <dbReference type="ARBA" id="ARBA00005349"/>
    </source>
</evidence>
<dbReference type="STRING" id="1188252.A1QC_06840"/>
<comment type="similarity">
    <text evidence="3">Belongs to the UbiH/COQ6 family.</text>
</comment>
<evidence type="ECO:0000256" key="6">
    <source>
        <dbReference type="ARBA" id="ARBA00023002"/>
    </source>
</evidence>
<evidence type="ECO:0000256" key="7">
    <source>
        <dbReference type="ARBA" id="ARBA00023033"/>
    </source>
</evidence>
<proteinExistence type="inferred from homology"/>
<dbReference type="InterPro" id="IPR002938">
    <property type="entry name" value="FAD-bd"/>
</dbReference>
<protein>
    <submittedName>
        <fullName evidence="10">2-octaprenyl-3-methyl-6-methoxy-1,4-benzoquinol hydroxylase</fullName>
    </submittedName>
</protein>
<dbReference type="RefSeq" id="WP_017025612.1">
    <property type="nucleotide sequence ID" value="NZ_AJYK02000048.1"/>
</dbReference>
<dbReference type="Pfam" id="PF01494">
    <property type="entry name" value="FAD_binding_3"/>
    <property type="match status" value="1"/>
</dbReference>
<dbReference type="OrthoDB" id="9769565at2"/>
<dbReference type="InterPro" id="IPR036188">
    <property type="entry name" value="FAD/NAD-bd_sf"/>
</dbReference>
<comment type="cofactor">
    <cofactor evidence="1">
        <name>FAD</name>
        <dbReference type="ChEBI" id="CHEBI:57692"/>
    </cofactor>
</comment>
<dbReference type="EMBL" id="AJYK02000048">
    <property type="protein sequence ID" value="OEF26265.1"/>
    <property type="molecule type" value="Genomic_DNA"/>
</dbReference>
<dbReference type="PANTHER" id="PTHR43876:SF10">
    <property type="entry name" value="3-DEMETHOXYUBIQUINOL 3-HYDROXYLASE"/>
    <property type="match status" value="1"/>
</dbReference>
<evidence type="ECO:0000256" key="8">
    <source>
        <dbReference type="ARBA" id="ARBA00065734"/>
    </source>
</evidence>
<dbReference type="eggNOG" id="COG0654">
    <property type="taxonomic scope" value="Bacteria"/>
</dbReference>
<evidence type="ECO:0000259" key="9">
    <source>
        <dbReference type="Pfam" id="PF01494"/>
    </source>
</evidence>
<accession>A0A1E5E392</accession>
<keyword evidence="11" id="KW-1185">Reference proteome</keyword>
<sequence length="393" mass="43378">MSKFDVVIIGGGMVGAALAVGLAKQKKTVALIEGKAPEAFEPSQPMDLRVSAISKASVDLLTQLGAWDSIESKRVCPYLGLETWENPECRTRFHAHDLGLDKLGYMLENRLMQLGLWEQFSQYPNLTVLCPESLQHIEFGHDSNVVHLESGHTLEASWVVGADGANSKVRQQANIGITAWDYRQRCMLINVELPPLDNGALRDTTWQWFTPTGPRSFLPLAPSATGDQQGSLVWYDSPKRIKQLQGMSPEALRREVLAAFPSELGDINVLQAGSFPLTRRHAQTYFSNRCVVIGDAAHTINPLAGQGVNLGFKDVATLLDTIADKGLDSQAAFVDYQKQRRPDNLLMQSGMDFFYKTFSNDIGPLKLVRNVVLKAAEHSGDIKKKVLKYALGL</sequence>
<dbReference type="PANTHER" id="PTHR43876">
    <property type="entry name" value="UBIQUINONE BIOSYNTHESIS MONOOXYGENASE COQ6, MITOCHONDRIAL"/>
    <property type="match status" value="1"/>
</dbReference>
<feature type="domain" description="FAD-binding" evidence="9">
    <location>
        <begin position="4"/>
        <end position="340"/>
    </location>
</feature>
<dbReference type="Proteomes" id="UP000094070">
    <property type="component" value="Unassembled WGS sequence"/>
</dbReference>
<evidence type="ECO:0000256" key="4">
    <source>
        <dbReference type="ARBA" id="ARBA00022630"/>
    </source>
</evidence>
<evidence type="ECO:0000256" key="5">
    <source>
        <dbReference type="ARBA" id="ARBA00022827"/>
    </source>
</evidence>
<keyword evidence="4" id="KW-0285">Flavoprotein</keyword>
<dbReference type="AlphaFoldDB" id="A0A1E5E392"/>
<dbReference type="NCBIfam" id="TIGR01988">
    <property type="entry name" value="Ubi-OHases"/>
    <property type="match status" value="1"/>
</dbReference>
<evidence type="ECO:0000256" key="1">
    <source>
        <dbReference type="ARBA" id="ARBA00001974"/>
    </source>
</evidence>
<evidence type="ECO:0000313" key="10">
    <source>
        <dbReference type="EMBL" id="OEF26265.1"/>
    </source>
</evidence>
<keyword evidence="7" id="KW-0503">Monooxygenase</keyword>
<evidence type="ECO:0000256" key="2">
    <source>
        <dbReference type="ARBA" id="ARBA00004749"/>
    </source>
</evidence>
<dbReference type="UniPathway" id="UPA00232"/>
<comment type="pathway">
    <text evidence="2">Cofactor biosynthesis; ubiquinone biosynthesis.</text>
</comment>